<reference evidence="1 2" key="1">
    <citation type="journal article" date="2020" name="Phytopathology">
        <title>Genome Sequence Resources of Colletotrichum truncatum, C. plurivorum, C. musicola, and C. sojae: Four Species Pathogenic to Soybean (Glycine max).</title>
        <authorList>
            <person name="Rogerio F."/>
            <person name="Boufleur T.R."/>
            <person name="Ciampi-Guillardi M."/>
            <person name="Sukno S.A."/>
            <person name="Thon M.R."/>
            <person name="Massola Junior N.S."/>
            <person name="Baroncelli R."/>
        </authorList>
    </citation>
    <scope>NUCLEOTIDE SEQUENCE [LARGE SCALE GENOMIC DNA]</scope>
    <source>
        <strain evidence="1 2">CMES1059</strain>
    </source>
</reference>
<keyword evidence="2" id="KW-1185">Reference proteome</keyword>
<evidence type="ECO:0000313" key="1">
    <source>
        <dbReference type="EMBL" id="KAL0933430.1"/>
    </source>
</evidence>
<gene>
    <name evidence="1" type="ORF">CTRU02_212393</name>
</gene>
<organism evidence="1 2">
    <name type="scientific">Colletotrichum truncatum</name>
    <name type="common">Anthracnose fungus</name>
    <name type="synonym">Colletotrichum capsici</name>
    <dbReference type="NCBI Taxonomy" id="5467"/>
    <lineage>
        <taxon>Eukaryota</taxon>
        <taxon>Fungi</taxon>
        <taxon>Dikarya</taxon>
        <taxon>Ascomycota</taxon>
        <taxon>Pezizomycotina</taxon>
        <taxon>Sordariomycetes</taxon>
        <taxon>Hypocreomycetidae</taxon>
        <taxon>Glomerellales</taxon>
        <taxon>Glomerellaceae</taxon>
        <taxon>Colletotrichum</taxon>
        <taxon>Colletotrichum truncatum species complex</taxon>
    </lineage>
</organism>
<proteinExistence type="predicted"/>
<evidence type="ECO:0000313" key="2">
    <source>
        <dbReference type="Proteomes" id="UP000805649"/>
    </source>
</evidence>
<accession>A0ACC3YNE8</accession>
<comment type="caution">
    <text evidence="1">The sequence shown here is derived from an EMBL/GenBank/DDBJ whole genome shotgun (WGS) entry which is preliminary data.</text>
</comment>
<dbReference type="Proteomes" id="UP000805649">
    <property type="component" value="Unassembled WGS sequence"/>
</dbReference>
<protein>
    <submittedName>
        <fullName evidence="1">Uncharacterized protein</fullName>
    </submittedName>
</protein>
<dbReference type="EMBL" id="VUJX02000008">
    <property type="protein sequence ID" value="KAL0933430.1"/>
    <property type="molecule type" value="Genomic_DNA"/>
</dbReference>
<name>A0ACC3YNE8_COLTU</name>
<sequence length="281" mass="30780">MSGRTNTNDGRVQKRKRPRPLPPHVNARNLAIEKRRRGEMNENFLDLARLVPPLASARKLTKVLIINESIQHFRAQRDMCIAAAADMQDLLAENRRLVSEINTMRSQFGGPLTEARPVTEPMAWLMSVKDEVYGTFPAGFGDNWAEGSSEDLQPGGGIADQDVSLPVDGFFTPGDQAYLARLSPPDEPNPLPNEVAVTMPASDYQQVPWGFMPYSDNSGQPPTMPLLDPFAASGVSFDNQVLGNITDSANTVTSSWVGGLDLSDTGSYLQQTTSQKEYPNS</sequence>